<evidence type="ECO:0000259" key="1">
    <source>
        <dbReference type="PROSITE" id="PS50879"/>
    </source>
</evidence>
<dbReference type="GO" id="GO:0003676">
    <property type="term" value="F:nucleic acid binding"/>
    <property type="evidence" value="ECO:0007669"/>
    <property type="project" value="InterPro"/>
</dbReference>
<dbReference type="Gene3D" id="3.60.10.10">
    <property type="entry name" value="Endonuclease/exonuclease/phosphatase"/>
    <property type="match status" value="1"/>
</dbReference>
<dbReference type="AlphaFoldDB" id="A0A4Y2RJT4"/>
<dbReference type="InterPro" id="IPR036397">
    <property type="entry name" value="RNaseH_sf"/>
</dbReference>
<dbReference type="OrthoDB" id="6436764at2759"/>
<gene>
    <name evidence="2" type="primary">R1A1-elementORF2_552</name>
    <name evidence="2" type="ORF">AVEN_198308_1</name>
</gene>
<dbReference type="InterPro" id="IPR002156">
    <property type="entry name" value="RNaseH_domain"/>
</dbReference>
<dbReference type="Pfam" id="PF14529">
    <property type="entry name" value="Exo_endo_phos_2"/>
    <property type="match status" value="1"/>
</dbReference>
<dbReference type="PANTHER" id="PTHR33273">
    <property type="entry name" value="DOMAIN-CONTAINING PROTEIN, PUTATIVE-RELATED"/>
    <property type="match status" value="1"/>
</dbReference>
<protein>
    <recommendedName>
        <fullName evidence="1">RNase H type-1 domain-containing protein</fullName>
    </recommendedName>
</protein>
<dbReference type="Proteomes" id="UP000499080">
    <property type="component" value="Unassembled WGS sequence"/>
</dbReference>
<sequence length="1057" mass="120386">MEQDPRRQNGGWTFLQANLGRSRPATGELKNFTSGPYDIFLLQEPYTVNGNLAGLPLDWRVIHAENGKTAILVRNSALDVLELVKSSFITAAQISDRNLSVTVVSVYFPPSCDKEELVARLSATLSKLQSSCVIIGGDINMRHRLWGPEVRDHRNSNEGLPFVDFLLETRLNIWNDPASPPTFVHQGESWIDVTVASDALDSAVHTWRVITGTLSDHNYITFDLGTVNVAEHVPKFRLNKFRLKKMATKFSSLDSTLFEQLEKSDSPEELDRFVLALTATIQEVCTNHLKHVCKRPKTVPWWDTELEVLRKRTSALKRRFLNTLEQAEKLRRKIAYKICRAKFRWTLSNKRDKSWTKFCEEVSKINEFALPYKICANKIRRPLVLGSIQIDGRPSTTLRGVIERIVQVLFPDDDDVLTESSVQKQRRLYVENYSSTSNDERFSAIEVRTALKNSKRRKAFDNVCWESILFHLGQANCPENIFRLVRSYLRDRWVLFETRATRVEHETKRGCPQGSCSGPIFWNIVADSLLVQTFPCKTYVQAYADDLVLVIWGRDKSEIEAQGQAAMAVFEEWGEVHKLRFSPRKTLLLPITFRRKLSVADPPRIRLYGHLVQAVTDLTYLGVRWDGGLTFHEHFKNIRAVVDTLTYKLSIMTKKWYHKHPCLLKKIYKGAIEPKILFGHGAWGHRLQNKAFCEYMDVVQRRPLLAITRAFKTASTKALQVLAGVPPLDLKAIETHCNFLVIRVHEDVTTHGQSFSAEDYVKYESPYETHPAAKGGIGFDWVEPSGNGLEIYTDGSGINDRTGAAMVVLYYGQLIHSERSRLSDTCTVYQAELYVLQLAAEFCLTLNATQRVNIYSHSRSALQSLADPTNLHPLVGIVRRLLQRARSERGVHLHWVKAHVGYFGNELADREAKAAAGDPAVKSEMPTPISRLKSSLKAITIREWQERWEMTIKGRHTFKLFPKVSVKCLFWGMVNEVLSGHGRFPQYFYKYGLGFDDLCACGDVGDAMHYLVSCPLTDDIRGKLKFDPSRLETLVSVENIPHLCSIAKRVRGMTPNL</sequence>
<name>A0A4Y2RJT4_ARAVE</name>
<dbReference type="SUPFAM" id="SSF53098">
    <property type="entry name" value="Ribonuclease H-like"/>
    <property type="match status" value="1"/>
</dbReference>
<dbReference type="Pfam" id="PF00078">
    <property type="entry name" value="RVT_1"/>
    <property type="match status" value="1"/>
</dbReference>
<dbReference type="PANTHER" id="PTHR33273:SF2">
    <property type="entry name" value="ENDONUCLEASE_EXONUCLEASE_PHOSPHATASE DOMAIN-CONTAINING PROTEIN"/>
    <property type="match status" value="1"/>
</dbReference>
<dbReference type="GO" id="GO:0004523">
    <property type="term" value="F:RNA-DNA hybrid ribonuclease activity"/>
    <property type="evidence" value="ECO:0007669"/>
    <property type="project" value="InterPro"/>
</dbReference>
<dbReference type="InterPro" id="IPR036691">
    <property type="entry name" value="Endo/exonu/phosph_ase_sf"/>
</dbReference>
<feature type="domain" description="RNase H type-1" evidence="1">
    <location>
        <begin position="785"/>
        <end position="917"/>
    </location>
</feature>
<evidence type="ECO:0000313" key="3">
    <source>
        <dbReference type="Proteomes" id="UP000499080"/>
    </source>
</evidence>
<dbReference type="Pfam" id="PF00075">
    <property type="entry name" value="RNase_H"/>
    <property type="match status" value="1"/>
</dbReference>
<organism evidence="2 3">
    <name type="scientific">Araneus ventricosus</name>
    <name type="common">Orbweaver spider</name>
    <name type="synonym">Epeira ventricosa</name>
    <dbReference type="NCBI Taxonomy" id="182803"/>
    <lineage>
        <taxon>Eukaryota</taxon>
        <taxon>Metazoa</taxon>
        <taxon>Ecdysozoa</taxon>
        <taxon>Arthropoda</taxon>
        <taxon>Chelicerata</taxon>
        <taxon>Arachnida</taxon>
        <taxon>Araneae</taxon>
        <taxon>Araneomorphae</taxon>
        <taxon>Entelegynae</taxon>
        <taxon>Araneoidea</taxon>
        <taxon>Araneidae</taxon>
        <taxon>Araneus</taxon>
    </lineage>
</organism>
<dbReference type="InterPro" id="IPR000477">
    <property type="entry name" value="RT_dom"/>
</dbReference>
<dbReference type="PROSITE" id="PS50879">
    <property type="entry name" value="RNASE_H_1"/>
    <property type="match status" value="1"/>
</dbReference>
<evidence type="ECO:0000313" key="2">
    <source>
        <dbReference type="EMBL" id="GBN75973.1"/>
    </source>
</evidence>
<comment type="caution">
    <text evidence="2">The sequence shown here is derived from an EMBL/GenBank/DDBJ whole genome shotgun (WGS) entry which is preliminary data.</text>
</comment>
<accession>A0A4Y2RJT4</accession>
<dbReference type="InterPro" id="IPR005135">
    <property type="entry name" value="Endo/exonuclease/phosphatase"/>
</dbReference>
<keyword evidence="3" id="KW-1185">Reference proteome</keyword>
<dbReference type="SUPFAM" id="SSF56219">
    <property type="entry name" value="DNase I-like"/>
    <property type="match status" value="1"/>
</dbReference>
<dbReference type="InterPro" id="IPR012337">
    <property type="entry name" value="RNaseH-like_sf"/>
</dbReference>
<proteinExistence type="predicted"/>
<dbReference type="CDD" id="cd09276">
    <property type="entry name" value="Rnase_HI_RT_non_LTR"/>
    <property type="match status" value="1"/>
</dbReference>
<dbReference type="EMBL" id="BGPR01017388">
    <property type="protein sequence ID" value="GBN75973.1"/>
    <property type="molecule type" value="Genomic_DNA"/>
</dbReference>
<reference evidence="2 3" key="1">
    <citation type="journal article" date="2019" name="Sci. Rep.">
        <title>Orb-weaving spider Araneus ventricosus genome elucidates the spidroin gene catalogue.</title>
        <authorList>
            <person name="Kono N."/>
            <person name="Nakamura H."/>
            <person name="Ohtoshi R."/>
            <person name="Moran D.A.P."/>
            <person name="Shinohara A."/>
            <person name="Yoshida Y."/>
            <person name="Fujiwara M."/>
            <person name="Mori M."/>
            <person name="Tomita M."/>
            <person name="Arakawa K."/>
        </authorList>
    </citation>
    <scope>NUCLEOTIDE SEQUENCE [LARGE SCALE GENOMIC DNA]</scope>
</reference>
<dbReference type="Gene3D" id="3.30.420.10">
    <property type="entry name" value="Ribonuclease H-like superfamily/Ribonuclease H"/>
    <property type="match status" value="1"/>
</dbReference>